<dbReference type="AlphaFoldDB" id="A0A914DUD9"/>
<organism evidence="1 2">
    <name type="scientific">Acrobeloides nanus</name>
    <dbReference type="NCBI Taxonomy" id="290746"/>
    <lineage>
        <taxon>Eukaryota</taxon>
        <taxon>Metazoa</taxon>
        <taxon>Ecdysozoa</taxon>
        <taxon>Nematoda</taxon>
        <taxon>Chromadorea</taxon>
        <taxon>Rhabditida</taxon>
        <taxon>Tylenchina</taxon>
        <taxon>Cephalobomorpha</taxon>
        <taxon>Cephaloboidea</taxon>
        <taxon>Cephalobidae</taxon>
        <taxon>Acrobeloides</taxon>
    </lineage>
</organism>
<reference evidence="2" key="1">
    <citation type="submission" date="2022-11" db="UniProtKB">
        <authorList>
            <consortium name="WormBaseParasite"/>
        </authorList>
    </citation>
    <scope>IDENTIFICATION</scope>
</reference>
<sequence>MGKYVSSENGEQPITCNRTSVDDWEKFELIKHGDGTVSFKGNNGKYISNEGGKSMTCNRGNCDGWEKFHTH</sequence>
<dbReference type="Proteomes" id="UP000887540">
    <property type="component" value="Unplaced"/>
</dbReference>
<evidence type="ECO:0000313" key="1">
    <source>
        <dbReference type="Proteomes" id="UP000887540"/>
    </source>
</evidence>
<protein>
    <submittedName>
        <fullName evidence="2">Uncharacterized protein</fullName>
    </submittedName>
</protein>
<dbReference type="SUPFAM" id="SSF50405">
    <property type="entry name" value="Actin-crosslinking proteins"/>
    <property type="match status" value="1"/>
</dbReference>
<keyword evidence="1" id="KW-1185">Reference proteome</keyword>
<dbReference type="InterPro" id="IPR008999">
    <property type="entry name" value="Actin-crosslinking"/>
</dbReference>
<evidence type="ECO:0000313" key="2">
    <source>
        <dbReference type="WBParaSite" id="ACRNAN_scaffold3823.g28480.t1"/>
    </source>
</evidence>
<accession>A0A914DUD9</accession>
<dbReference type="Gene3D" id="2.80.10.50">
    <property type="match status" value="1"/>
</dbReference>
<dbReference type="WBParaSite" id="ACRNAN_scaffold3823.g28480.t1">
    <property type="protein sequence ID" value="ACRNAN_scaffold3823.g28480.t1"/>
    <property type="gene ID" value="ACRNAN_scaffold3823.g28480"/>
</dbReference>
<dbReference type="CDD" id="cd23342">
    <property type="entry name" value="beta-trefoil_FSCN_ZgPorA-like"/>
    <property type="match status" value="1"/>
</dbReference>
<proteinExistence type="predicted"/>
<name>A0A914DUD9_9BILA</name>